<dbReference type="EMBL" id="CP080467">
    <property type="protein sequence ID" value="UNO49895.1"/>
    <property type="molecule type" value="Genomic_DNA"/>
</dbReference>
<evidence type="ECO:0000313" key="1">
    <source>
        <dbReference type="EMBL" id="UNO49895.1"/>
    </source>
</evidence>
<accession>T0D0Z5</accession>
<dbReference type="GO" id="GO:0005886">
    <property type="term" value="C:plasma membrane"/>
    <property type="evidence" value="ECO:0007669"/>
    <property type="project" value="TreeGrafter"/>
</dbReference>
<dbReference type="Pfam" id="PF02667">
    <property type="entry name" value="SCFA_trans"/>
    <property type="match status" value="1"/>
</dbReference>
<dbReference type="AlphaFoldDB" id="T0D0Z5"/>
<dbReference type="PANTHER" id="PTHR41983:SF2">
    <property type="entry name" value="SHORT-CHAIN FATTY ACID TRANSPORTER-RELATED"/>
    <property type="match status" value="1"/>
</dbReference>
<evidence type="ECO:0000313" key="2">
    <source>
        <dbReference type="Proteomes" id="UP000829401"/>
    </source>
</evidence>
<dbReference type="Proteomes" id="UP000829401">
    <property type="component" value="Chromosome"/>
</dbReference>
<dbReference type="RefSeq" id="WP_021296949.1">
    <property type="nucleotide sequence ID" value="NZ_AURB01000140.1"/>
</dbReference>
<proteinExistence type="predicted"/>
<accession>A0A9E6ZSX7</accession>
<dbReference type="eggNOG" id="COG2031">
    <property type="taxonomic scope" value="Bacteria"/>
</dbReference>
<dbReference type="InterPro" id="IPR006160">
    <property type="entry name" value="SCFA_transpt_AtoE"/>
</dbReference>
<reference evidence="2" key="1">
    <citation type="journal article" date="2022" name="G3 (Bethesda)">
        <title>Unveiling the complete genome sequence of Alicyclobacillus acidoterrestris DSM 3922T, a taint-producing strain.</title>
        <authorList>
            <person name="Leonardo I.C."/>
            <person name="Barreto Crespo M.T."/>
            <person name="Gaspar F.B."/>
        </authorList>
    </citation>
    <scope>NUCLEOTIDE SEQUENCE [LARGE SCALE GENOMIC DNA]</scope>
    <source>
        <strain evidence="2">DSM 3922</strain>
    </source>
</reference>
<gene>
    <name evidence="1" type="ORF">K1I37_05155</name>
</gene>
<dbReference type="KEGG" id="aaco:K1I37_05155"/>
<organism evidence="1 2">
    <name type="scientific">Alicyclobacillus acidoterrestris (strain ATCC 49025 / DSM 3922 / CIP 106132 / NCIMB 13137 / GD3B)</name>
    <dbReference type="NCBI Taxonomy" id="1356854"/>
    <lineage>
        <taxon>Bacteria</taxon>
        <taxon>Bacillati</taxon>
        <taxon>Bacillota</taxon>
        <taxon>Bacilli</taxon>
        <taxon>Bacillales</taxon>
        <taxon>Alicyclobacillaceae</taxon>
        <taxon>Alicyclobacillus</taxon>
    </lineage>
</organism>
<protein>
    <submittedName>
        <fullName evidence="1">TIGR00366 family protein</fullName>
    </submittedName>
</protein>
<keyword evidence="2" id="KW-1185">Reference proteome</keyword>
<name>T0D0Z5_ALIAG</name>
<dbReference type="STRING" id="1356854.N007_09445"/>
<sequence>MDKEPVLLHADAPVSVRANGLQRITEFFAALMGRYLPDPFVLVILLTFLMLILGVTVVHQSLPSMIDDWSTGFWDFLEFSMQVALVVVTGYALAVSRPIAKSLDWVATKVHGPRGAIVCTTLVAGIASYISWGFGLIAGTLMAQQLAKRIRGIHYPLLIASAYSGWVIYGLGISATIPITIATAGNPFATSIGGLISLNHTIFLPAVLVDVVILLVTLPILNMWIHPNPAHVIDVNPATWDARVSEPTTEHPRTPAQKLERMWILNVLIAMMGGSYLAYHFYSGGSLDINTLNAIFLFLGLLFHGTPTAYVRAVANGVQSIGGIVLQFPFYAGIMGMMKSSGLAVAVSKWMVGISTVHTLPFYGFLSSFLINFFAPSSGGHWAIQGPFMIQAAKQVGANLAKTSMAVQMGCSWNDLVQPFWLVPILTLARLNVRQIMGYTIVPFLWVGVVYAVTILLW</sequence>
<dbReference type="PANTHER" id="PTHR41983">
    <property type="entry name" value="SHORT-CHAIN FATTY ACID TRANSPORTER-RELATED"/>
    <property type="match status" value="1"/>
</dbReference>